<feature type="transmembrane region" description="Helical" evidence="13">
    <location>
        <begin position="96"/>
        <end position="118"/>
    </location>
</feature>
<comment type="caution">
    <text evidence="14">The sequence shown here is derived from an EMBL/GenBank/DDBJ whole genome shotgun (WGS) entry which is preliminary data.</text>
</comment>
<dbReference type="Pfam" id="PF01554">
    <property type="entry name" value="MatE"/>
    <property type="match status" value="2"/>
</dbReference>
<feature type="transmembrane region" description="Helical" evidence="13">
    <location>
        <begin position="240"/>
        <end position="262"/>
    </location>
</feature>
<evidence type="ECO:0000256" key="8">
    <source>
        <dbReference type="ARBA" id="ARBA00022692"/>
    </source>
</evidence>
<dbReference type="InterPro" id="IPR050222">
    <property type="entry name" value="MATE_MdtK"/>
</dbReference>
<feature type="transmembrane region" description="Helical" evidence="13">
    <location>
        <begin position="169"/>
        <end position="189"/>
    </location>
</feature>
<dbReference type="PATRIC" id="fig|1410657.5.peg.1057"/>
<dbReference type="GO" id="GO:0042910">
    <property type="term" value="F:xenobiotic transmembrane transporter activity"/>
    <property type="evidence" value="ECO:0007669"/>
    <property type="project" value="InterPro"/>
</dbReference>
<keyword evidence="8 13" id="KW-0812">Transmembrane</keyword>
<dbReference type="InterPro" id="IPR002528">
    <property type="entry name" value="MATE_fam"/>
</dbReference>
<keyword evidence="11 13" id="KW-0472">Membrane</keyword>
<evidence type="ECO:0000256" key="4">
    <source>
        <dbReference type="ARBA" id="ARBA00020268"/>
    </source>
</evidence>
<dbReference type="NCBIfam" id="TIGR00797">
    <property type="entry name" value="matE"/>
    <property type="match status" value="1"/>
</dbReference>
<dbReference type="GO" id="GO:0005886">
    <property type="term" value="C:plasma membrane"/>
    <property type="evidence" value="ECO:0007669"/>
    <property type="project" value="UniProtKB-SubCell"/>
</dbReference>
<feature type="transmembrane region" description="Helical" evidence="13">
    <location>
        <begin position="391"/>
        <end position="410"/>
    </location>
</feature>
<sequence length="451" mass="49629">MRLRTKEINMLEGPLLPKIVSYAIPLACASILQQLFNSADLAIIGRFENSIAMAAVGANSSLISLLISLFSGLSLGSNVTIASFIGMERKKDVNQAIHTTIALSLISGLILCIAGEIIAPMILSLMSTPDSVLKLAVVYLRILFLALPFLLIYDFGASILRAKGDSTRPLYVLFLSGIINIVLNLIFVGPLHMSVAGVALGTLFANMFSAAMVIAFLLYEDDPYRLHLDQLKIEKKYLTKIISIGAPAGIQGMVFSFSNVIIQSGINSFGPDAIAGNTAALNFETMGYYVVNAFGQAATTFTSQNYSANLVTRCKKIYRITMSVGMCATLLFSTIFWFARYPLMSLFTSSPAVMHYGFTRLFYIDNLELLTGSYEISGGCLRGMRHSLEPAIITMIGSCLFRIIWVSTIFRTYHTLSVLMIVYPISWIICGVCVHIAYFKIRTRLFREINM</sequence>
<proteinExistence type="inferred from homology"/>
<dbReference type="PANTHER" id="PTHR43298">
    <property type="entry name" value="MULTIDRUG RESISTANCE PROTEIN NORM-RELATED"/>
    <property type="match status" value="1"/>
</dbReference>
<feature type="transmembrane region" description="Helical" evidence="13">
    <location>
        <begin position="20"/>
        <end position="39"/>
    </location>
</feature>
<feature type="transmembrane region" description="Helical" evidence="13">
    <location>
        <begin position="416"/>
        <end position="439"/>
    </location>
</feature>
<keyword evidence="15" id="KW-1185">Reference proteome</keyword>
<evidence type="ECO:0000256" key="5">
    <source>
        <dbReference type="ARBA" id="ARBA00022448"/>
    </source>
</evidence>
<gene>
    <name evidence="14" type="ORF">IV49_GL001016</name>
</gene>
<dbReference type="PANTHER" id="PTHR43298:SF2">
    <property type="entry name" value="FMN_FAD EXPORTER YEEO-RELATED"/>
    <property type="match status" value="1"/>
</dbReference>
<dbReference type="EMBL" id="JQBL01000027">
    <property type="protein sequence ID" value="KRN49184.1"/>
    <property type="molecule type" value="Genomic_DNA"/>
</dbReference>
<evidence type="ECO:0000256" key="12">
    <source>
        <dbReference type="ARBA" id="ARBA00031636"/>
    </source>
</evidence>
<evidence type="ECO:0000256" key="1">
    <source>
        <dbReference type="ARBA" id="ARBA00003408"/>
    </source>
</evidence>
<keyword evidence="7" id="KW-1003">Cell membrane</keyword>
<evidence type="ECO:0000256" key="3">
    <source>
        <dbReference type="ARBA" id="ARBA00010199"/>
    </source>
</evidence>
<dbReference type="GO" id="GO:0006811">
    <property type="term" value="P:monoatomic ion transport"/>
    <property type="evidence" value="ECO:0007669"/>
    <property type="project" value="UniProtKB-KW"/>
</dbReference>
<dbReference type="RefSeq" id="WP_031589632.1">
    <property type="nucleotide sequence ID" value="NZ_JNKN01000031.1"/>
</dbReference>
<evidence type="ECO:0000256" key="11">
    <source>
        <dbReference type="ARBA" id="ARBA00023136"/>
    </source>
</evidence>
<keyword evidence="9 13" id="KW-1133">Transmembrane helix</keyword>
<evidence type="ECO:0000256" key="6">
    <source>
        <dbReference type="ARBA" id="ARBA00022449"/>
    </source>
</evidence>
<evidence type="ECO:0000313" key="14">
    <source>
        <dbReference type="EMBL" id="KRN49184.1"/>
    </source>
</evidence>
<dbReference type="InterPro" id="IPR048279">
    <property type="entry name" value="MdtK-like"/>
</dbReference>
<dbReference type="PIRSF" id="PIRSF006603">
    <property type="entry name" value="DinF"/>
    <property type="match status" value="1"/>
</dbReference>
<organism evidence="14 15">
    <name type="scientific">Kandleria vitulina DSM 20405</name>
    <dbReference type="NCBI Taxonomy" id="1410657"/>
    <lineage>
        <taxon>Bacteria</taxon>
        <taxon>Bacillati</taxon>
        <taxon>Bacillota</taxon>
        <taxon>Erysipelotrichia</taxon>
        <taxon>Erysipelotrichales</taxon>
        <taxon>Coprobacillaceae</taxon>
        <taxon>Kandleria</taxon>
    </lineage>
</organism>
<comment type="function">
    <text evidence="1">Multidrug efflux pump.</text>
</comment>
<name>A0A0R2H8Q6_9FIRM</name>
<comment type="subcellular location">
    <subcellularLocation>
        <location evidence="2">Cell membrane</location>
        <topology evidence="2">Multi-pass membrane protein</topology>
    </subcellularLocation>
</comment>
<protein>
    <recommendedName>
        <fullName evidence="4">Probable multidrug resistance protein NorM</fullName>
    </recommendedName>
    <alternativeName>
        <fullName evidence="12">Multidrug-efflux transporter</fullName>
    </alternativeName>
</protein>
<feature type="transmembrane region" description="Helical" evidence="13">
    <location>
        <begin position="195"/>
        <end position="219"/>
    </location>
</feature>
<keyword evidence="6" id="KW-0050">Antiport</keyword>
<dbReference type="Proteomes" id="UP000051841">
    <property type="component" value="Unassembled WGS sequence"/>
</dbReference>
<evidence type="ECO:0000256" key="10">
    <source>
        <dbReference type="ARBA" id="ARBA00023065"/>
    </source>
</evidence>
<evidence type="ECO:0000256" key="9">
    <source>
        <dbReference type="ARBA" id="ARBA00022989"/>
    </source>
</evidence>
<evidence type="ECO:0000256" key="7">
    <source>
        <dbReference type="ARBA" id="ARBA00022475"/>
    </source>
</evidence>
<evidence type="ECO:0000256" key="2">
    <source>
        <dbReference type="ARBA" id="ARBA00004651"/>
    </source>
</evidence>
<reference evidence="14 15" key="1">
    <citation type="journal article" date="2015" name="Genome Announc.">
        <title>Expanding the biotechnology potential of lactobacilli through comparative genomics of 213 strains and associated genera.</title>
        <authorList>
            <person name="Sun Z."/>
            <person name="Harris H.M."/>
            <person name="McCann A."/>
            <person name="Guo C."/>
            <person name="Argimon S."/>
            <person name="Zhang W."/>
            <person name="Yang X."/>
            <person name="Jeffery I.B."/>
            <person name="Cooney J.C."/>
            <person name="Kagawa T.F."/>
            <person name="Liu W."/>
            <person name="Song Y."/>
            <person name="Salvetti E."/>
            <person name="Wrobel A."/>
            <person name="Rasinkangas P."/>
            <person name="Parkhill J."/>
            <person name="Rea M.C."/>
            <person name="O'Sullivan O."/>
            <person name="Ritari J."/>
            <person name="Douillard F.P."/>
            <person name="Paul Ross R."/>
            <person name="Yang R."/>
            <person name="Briner A.E."/>
            <person name="Felis G.E."/>
            <person name="de Vos W.M."/>
            <person name="Barrangou R."/>
            <person name="Klaenhammer T.R."/>
            <person name="Caufield P.W."/>
            <person name="Cui Y."/>
            <person name="Zhang H."/>
            <person name="O'Toole P.W."/>
        </authorList>
    </citation>
    <scope>NUCLEOTIDE SEQUENCE [LARGE SCALE GENOMIC DNA]</scope>
    <source>
        <strain evidence="14 15">DSM 20405</strain>
    </source>
</reference>
<dbReference type="AlphaFoldDB" id="A0A0R2H8Q6"/>
<evidence type="ECO:0000313" key="15">
    <source>
        <dbReference type="Proteomes" id="UP000051841"/>
    </source>
</evidence>
<evidence type="ECO:0000256" key="13">
    <source>
        <dbReference type="SAM" id="Phobius"/>
    </source>
</evidence>
<keyword evidence="10" id="KW-0406">Ion transport</keyword>
<dbReference type="GO" id="GO:0015297">
    <property type="term" value="F:antiporter activity"/>
    <property type="evidence" value="ECO:0007669"/>
    <property type="project" value="UniProtKB-KW"/>
</dbReference>
<dbReference type="CDD" id="cd13138">
    <property type="entry name" value="MATE_yoeA_like"/>
    <property type="match status" value="1"/>
</dbReference>
<feature type="transmembrane region" description="Helical" evidence="13">
    <location>
        <begin position="317"/>
        <end position="339"/>
    </location>
</feature>
<feature type="transmembrane region" description="Helical" evidence="13">
    <location>
        <begin position="138"/>
        <end position="157"/>
    </location>
</feature>
<comment type="similarity">
    <text evidence="3">Belongs to the multi antimicrobial extrusion (MATE) (TC 2.A.66.1) family.</text>
</comment>
<accession>A0A0R2H8Q6</accession>
<keyword evidence="5" id="KW-0813">Transport</keyword>